<proteinExistence type="predicted"/>
<reference evidence="1" key="2">
    <citation type="journal article" date="2014" name="ISME J.">
        <title>Microbial stratification in low pH oxic and suboxic macroscopic growths along an acid mine drainage.</title>
        <authorList>
            <person name="Mendez-Garcia C."/>
            <person name="Mesa V."/>
            <person name="Sprenger R.R."/>
            <person name="Richter M."/>
            <person name="Diez M.S."/>
            <person name="Solano J."/>
            <person name="Bargiela R."/>
            <person name="Golyshina O.V."/>
            <person name="Manteca A."/>
            <person name="Ramos J.L."/>
            <person name="Gallego J.R."/>
            <person name="Llorente I."/>
            <person name="Martins Dos Santos V.A."/>
            <person name="Jensen O.N."/>
            <person name="Pelaez A.I."/>
            <person name="Sanchez J."/>
            <person name="Ferrer M."/>
        </authorList>
    </citation>
    <scope>NUCLEOTIDE SEQUENCE</scope>
</reference>
<protein>
    <submittedName>
        <fullName evidence="1">Aluminum resistance</fullName>
    </submittedName>
</protein>
<dbReference type="InterPro" id="IPR009651">
    <property type="entry name" value="Met_g_lyase_put"/>
</dbReference>
<dbReference type="InterPro" id="IPR015421">
    <property type="entry name" value="PyrdxlP-dep_Trfase_major"/>
</dbReference>
<dbReference type="Gene3D" id="3.40.640.10">
    <property type="entry name" value="Type I PLP-dependent aspartate aminotransferase-like (Major domain)"/>
    <property type="match status" value="1"/>
</dbReference>
<dbReference type="Pfam" id="PF06838">
    <property type="entry name" value="Met_gamma_lyase"/>
    <property type="match status" value="1"/>
</dbReference>
<comment type="caution">
    <text evidence="1">The sequence shown here is derived from an EMBL/GenBank/DDBJ whole genome shotgun (WGS) entry which is preliminary data.</text>
</comment>
<name>T1AT89_9ZZZZ</name>
<dbReference type="PANTHER" id="PTHR46658:SF1">
    <property type="entry name" value="CYS OR MET METABOLISM PYRIDOXAL-PHOSPHATE-DEPENDENT ENZYME"/>
    <property type="match status" value="1"/>
</dbReference>
<evidence type="ECO:0000313" key="1">
    <source>
        <dbReference type="EMBL" id="EQD45230.1"/>
    </source>
</evidence>
<reference evidence="1" key="1">
    <citation type="submission" date="2013-08" db="EMBL/GenBank/DDBJ databases">
        <authorList>
            <person name="Mendez C."/>
            <person name="Richter M."/>
            <person name="Ferrer M."/>
            <person name="Sanchez J."/>
        </authorList>
    </citation>
    <scope>NUCLEOTIDE SEQUENCE</scope>
</reference>
<feature type="non-terminal residue" evidence="1">
    <location>
        <position position="134"/>
    </location>
</feature>
<dbReference type="InterPro" id="IPR015424">
    <property type="entry name" value="PyrdxlP-dep_Trfase"/>
</dbReference>
<dbReference type="PANTHER" id="PTHR46658">
    <property type="entry name" value="CYS OR MET METABOLISM PYRIDOXAL-PHOSPHATE-DEPENDENT ENZYME"/>
    <property type="match status" value="1"/>
</dbReference>
<dbReference type="AlphaFoldDB" id="T1AT89"/>
<dbReference type="SUPFAM" id="SSF53383">
    <property type="entry name" value="PLP-dependent transferases"/>
    <property type="match status" value="1"/>
</dbReference>
<gene>
    <name evidence="1" type="ORF">B1A_14895</name>
</gene>
<sequence length="134" mass="14624">MNRVSIARRRALEVLDESRRRHFPLAQENARRVLDAFRAARVSEYDFAPSVGYGYGDRSRDTLNDVFAAALGCEAALVRAQIASGTHAIALALWALVRPGGEILVATGQPCDTLQSVLGLRPTKRSFAEWGIGV</sequence>
<organism evidence="1">
    <name type="scientific">mine drainage metagenome</name>
    <dbReference type="NCBI Taxonomy" id="410659"/>
    <lineage>
        <taxon>unclassified sequences</taxon>
        <taxon>metagenomes</taxon>
        <taxon>ecological metagenomes</taxon>
    </lineage>
</organism>
<dbReference type="EMBL" id="AUZX01010945">
    <property type="protein sequence ID" value="EQD45230.1"/>
    <property type="molecule type" value="Genomic_DNA"/>
</dbReference>
<accession>T1AT89</accession>